<dbReference type="Proteomes" id="UP000011680">
    <property type="component" value="Unassembled WGS sequence"/>
</dbReference>
<feature type="transmembrane region" description="Helical" evidence="1">
    <location>
        <begin position="20"/>
        <end position="42"/>
    </location>
</feature>
<evidence type="ECO:0000313" key="3">
    <source>
        <dbReference type="Proteomes" id="UP000011680"/>
    </source>
</evidence>
<protein>
    <submittedName>
        <fullName evidence="2">Uncharacterized protein</fullName>
    </submittedName>
</protein>
<dbReference type="EMBL" id="AOMF01000182">
    <property type="protein sequence ID" value="EMA48885.1"/>
    <property type="molecule type" value="Genomic_DNA"/>
</dbReference>
<keyword evidence="3" id="KW-1185">Reference proteome</keyword>
<name>M0MWS1_9EURY</name>
<evidence type="ECO:0000313" key="2">
    <source>
        <dbReference type="EMBL" id="EMA48885.1"/>
    </source>
</evidence>
<organism evidence="2 3">
    <name type="scientific">Halococcus thailandensis JCM 13552</name>
    <dbReference type="NCBI Taxonomy" id="1227457"/>
    <lineage>
        <taxon>Archaea</taxon>
        <taxon>Methanobacteriati</taxon>
        <taxon>Methanobacteriota</taxon>
        <taxon>Stenosarchaea group</taxon>
        <taxon>Halobacteria</taxon>
        <taxon>Halobacteriales</taxon>
        <taxon>Halococcaceae</taxon>
        <taxon>Halococcus</taxon>
    </lineage>
</organism>
<dbReference type="RefSeq" id="WP_007743344.1">
    <property type="nucleotide sequence ID" value="NZ_AOMF01000182.1"/>
</dbReference>
<keyword evidence="1" id="KW-1133">Transmembrane helix</keyword>
<reference evidence="2 3" key="1">
    <citation type="journal article" date="2014" name="PLoS Genet.">
        <title>Phylogenetically driven sequencing of extremely halophilic archaea reveals strategies for static and dynamic osmo-response.</title>
        <authorList>
            <person name="Becker E.A."/>
            <person name="Seitzer P.M."/>
            <person name="Tritt A."/>
            <person name="Larsen D."/>
            <person name="Krusor M."/>
            <person name="Yao A.I."/>
            <person name="Wu D."/>
            <person name="Madern D."/>
            <person name="Eisen J.A."/>
            <person name="Darling A.E."/>
            <person name="Facciotti M.T."/>
        </authorList>
    </citation>
    <scope>NUCLEOTIDE SEQUENCE [LARGE SCALE GENOMIC DNA]</scope>
    <source>
        <strain evidence="2 3">JCM 13552</strain>
    </source>
</reference>
<accession>M0MWS1</accession>
<comment type="caution">
    <text evidence="2">The sequence shown here is derived from an EMBL/GenBank/DDBJ whole genome shotgun (WGS) entry which is preliminary data.</text>
</comment>
<feature type="transmembrane region" description="Helical" evidence="1">
    <location>
        <begin position="93"/>
        <end position="116"/>
    </location>
</feature>
<sequence>MTEEIPQDLKPTPGPDLEGFRQILFGILLAVTSPLLWEVGVAMDPGIVGVWRQWIPVAPFGQFFPSVLPQFLISTLYPPLVSGGGGSIGALTAFVAPVAFGIGILFIIFGAVWIAVEFLR</sequence>
<feature type="transmembrane region" description="Helical" evidence="1">
    <location>
        <begin position="54"/>
        <end position="73"/>
    </location>
</feature>
<keyword evidence="1" id="KW-0472">Membrane</keyword>
<proteinExistence type="predicted"/>
<dbReference type="AlphaFoldDB" id="M0MWS1"/>
<gene>
    <name evidence="2" type="ORF">C451_19783</name>
</gene>
<keyword evidence="1" id="KW-0812">Transmembrane</keyword>
<evidence type="ECO:0000256" key="1">
    <source>
        <dbReference type="SAM" id="Phobius"/>
    </source>
</evidence>